<protein>
    <submittedName>
        <fullName evidence="6">TetR/AcrR family transcriptional regulator</fullName>
    </submittedName>
</protein>
<dbReference type="InterPro" id="IPR009057">
    <property type="entry name" value="Homeodomain-like_sf"/>
</dbReference>
<dbReference type="SUPFAM" id="SSF46689">
    <property type="entry name" value="Homeodomain-like"/>
    <property type="match status" value="1"/>
</dbReference>
<dbReference type="PROSITE" id="PS01081">
    <property type="entry name" value="HTH_TETR_1"/>
    <property type="match status" value="1"/>
</dbReference>
<accession>A0ABR9N5R9</accession>
<evidence type="ECO:0000256" key="2">
    <source>
        <dbReference type="ARBA" id="ARBA00023125"/>
    </source>
</evidence>
<keyword evidence="2 4" id="KW-0238">DNA-binding</keyword>
<reference evidence="6 7" key="1">
    <citation type="submission" date="2020-10" db="EMBL/GenBank/DDBJ databases">
        <title>Myceligenerans pegani sp. nov., an endophytic actinomycete isolated from Peganum harmala L. in Xinjiang, China.</title>
        <authorList>
            <person name="Xin L."/>
        </authorList>
    </citation>
    <scope>NUCLEOTIDE SEQUENCE [LARGE SCALE GENOMIC DNA]</scope>
    <source>
        <strain evidence="6 7">TRM65318</strain>
    </source>
</reference>
<dbReference type="PROSITE" id="PS50977">
    <property type="entry name" value="HTH_TETR_2"/>
    <property type="match status" value="1"/>
</dbReference>
<dbReference type="Gene3D" id="1.10.357.10">
    <property type="entry name" value="Tetracycline Repressor, domain 2"/>
    <property type="match status" value="1"/>
</dbReference>
<dbReference type="InterPro" id="IPR050109">
    <property type="entry name" value="HTH-type_TetR-like_transc_reg"/>
</dbReference>
<dbReference type="Pfam" id="PF00440">
    <property type="entry name" value="TetR_N"/>
    <property type="match status" value="1"/>
</dbReference>
<name>A0ABR9N5R9_9MICO</name>
<dbReference type="EMBL" id="JADAQT010000113">
    <property type="protein sequence ID" value="MBE1879015.1"/>
    <property type="molecule type" value="Genomic_DNA"/>
</dbReference>
<dbReference type="InterPro" id="IPR023772">
    <property type="entry name" value="DNA-bd_HTH_TetR-type_CS"/>
</dbReference>
<dbReference type="PRINTS" id="PR00455">
    <property type="entry name" value="HTHTETR"/>
</dbReference>
<dbReference type="RefSeq" id="WP_192865558.1">
    <property type="nucleotide sequence ID" value="NZ_JADAQT010000113.1"/>
</dbReference>
<keyword evidence="1" id="KW-0805">Transcription regulation</keyword>
<keyword evidence="7" id="KW-1185">Reference proteome</keyword>
<evidence type="ECO:0000256" key="4">
    <source>
        <dbReference type="PROSITE-ProRule" id="PRU00335"/>
    </source>
</evidence>
<sequence>MARWEPNARERLVRAAIDLFSEQGYDNTTVIEIAERAGLTKTTFFRHFPNKREVLSTGQEELGQLLREGIAGAPTSTTPLEAVAAGLDAATARFTPAQREFGPRLEAVIAANSDLQERDAFKHTRLVAAMAEALEERGVPDPVTRIAAELGGLAFSRAFTRWTMPANTLTFSELARRTLRELHAATRGLD</sequence>
<comment type="caution">
    <text evidence="6">The sequence shown here is derived from an EMBL/GenBank/DDBJ whole genome shotgun (WGS) entry which is preliminary data.</text>
</comment>
<organism evidence="6 7">
    <name type="scientific">Myceligenerans pegani</name>
    <dbReference type="NCBI Taxonomy" id="2776917"/>
    <lineage>
        <taxon>Bacteria</taxon>
        <taxon>Bacillati</taxon>
        <taxon>Actinomycetota</taxon>
        <taxon>Actinomycetes</taxon>
        <taxon>Micrococcales</taxon>
        <taxon>Promicromonosporaceae</taxon>
        <taxon>Myceligenerans</taxon>
    </lineage>
</organism>
<feature type="domain" description="HTH tetR-type" evidence="5">
    <location>
        <begin position="6"/>
        <end position="66"/>
    </location>
</feature>
<feature type="DNA-binding region" description="H-T-H motif" evidence="4">
    <location>
        <begin position="29"/>
        <end position="48"/>
    </location>
</feature>
<proteinExistence type="predicted"/>
<dbReference type="Proteomes" id="UP000625527">
    <property type="component" value="Unassembled WGS sequence"/>
</dbReference>
<evidence type="ECO:0000313" key="7">
    <source>
        <dbReference type="Proteomes" id="UP000625527"/>
    </source>
</evidence>
<dbReference type="PANTHER" id="PTHR30055">
    <property type="entry name" value="HTH-TYPE TRANSCRIPTIONAL REGULATOR RUTR"/>
    <property type="match status" value="1"/>
</dbReference>
<evidence type="ECO:0000256" key="3">
    <source>
        <dbReference type="ARBA" id="ARBA00023163"/>
    </source>
</evidence>
<evidence type="ECO:0000259" key="5">
    <source>
        <dbReference type="PROSITE" id="PS50977"/>
    </source>
</evidence>
<dbReference type="PANTHER" id="PTHR30055:SF238">
    <property type="entry name" value="MYCOFACTOCIN BIOSYNTHESIS TRANSCRIPTIONAL REGULATOR MFTR-RELATED"/>
    <property type="match status" value="1"/>
</dbReference>
<evidence type="ECO:0000313" key="6">
    <source>
        <dbReference type="EMBL" id="MBE1879015.1"/>
    </source>
</evidence>
<gene>
    <name evidence="6" type="ORF">IHE71_25310</name>
</gene>
<evidence type="ECO:0000256" key="1">
    <source>
        <dbReference type="ARBA" id="ARBA00023015"/>
    </source>
</evidence>
<dbReference type="InterPro" id="IPR001647">
    <property type="entry name" value="HTH_TetR"/>
</dbReference>
<keyword evidence="3" id="KW-0804">Transcription</keyword>